<name>A0A2M7AWB9_9BACT</name>
<dbReference type="PIRSF" id="PIRSF004486">
    <property type="entry name" value="MraW"/>
    <property type="match status" value="1"/>
</dbReference>
<dbReference type="SUPFAM" id="SSF81799">
    <property type="entry name" value="Putative methyltransferase TM0872, insert domain"/>
    <property type="match status" value="1"/>
</dbReference>
<dbReference type="Gene3D" id="1.10.150.170">
    <property type="entry name" value="Putative methyltransferase TM0872, insert domain"/>
    <property type="match status" value="1"/>
</dbReference>
<dbReference type="EMBL" id="PEVY01000077">
    <property type="protein sequence ID" value="PIU74896.1"/>
    <property type="molecule type" value="Genomic_DNA"/>
</dbReference>
<keyword evidence="3 6" id="KW-0489">Methyltransferase</keyword>
<keyword evidence="2 6" id="KW-0698">rRNA processing</keyword>
<feature type="binding site" evidence="6">
    <location>
        <position position="101"/>
    </location>
    <ligand>
        <name>S-adenosyl-L-methionine</name>
        <dbReference type="ChEBI" id="CHEBI:59789"/>
    </ligand>
</feature>
<dbReference type="SUPFAM" id="SSF53335">
    <property type="entry name" value="S-adenosyl-L-methionine-dependent methyltransferases"/>
    <property type="match status" value="1"/>
</dbReference>
<dbReference type="GO" id="GO:0005737">
    <property type="term" value="C:cytoplasm"/>
    <property type="evidence" value="ECO:0007669"/>
    <property type="project" value="UniProtKB-SubCell"/>
</dbReference>
<dbReference type="GO" id="GO:0071424">
    <property type="term" value="F:rRNA (cytosine-N4-)-methyltransferase activity"/>
    <property type="evidence" value="ECO:0007669"/>
    <property type="project" value="UniProtKB-UniRule"/>
</dbReference>
<organism evidence="7 8">
    <name type="scientific">Candidatus Portnoybacteria bacterium CG06_land_8_20_14_3_00_39_12</name>
    <dbReference type="NCBI Taxonomy" id="1974809"/>
    <lineage>
        <taxon>Bacteria</taxon>
        <taxon>Candidatus Portnoyibacteriota</taxon>
    </lineage>
</organism>
<feature type="binding site" evidence="6">
    <location>
        <position position="73"/>
    </location>
    <ligand>
        <name>S-adenosyl-L-methionine</name>
        <dbReference type="ChEBI" id="CHEBI:59789"/>
    </ligand>
</feature>
<keyword evidence="5 6" id="KW-0949">S-adenosyl-L-methionine</keyword>
<dbReference type="PANTHER" id="PTHR11265:SF0">
    <property type="entry name" value="12S RRNA N4-METHYLCYTIDINE METHYLTRANSFERASE"/>
    <property type="match status" value="1"/>
</dbReference>
<evidence type="ECO:0000313" key="7">
    <source>
        <dbReference type="EMBL" id="PIU74896.1"/>
    </source>
</evidence>
<evidence type="ECO:0000313" key="8">
    <source>
        <dbReference type="Proteomes" id="UP000228775"/>
    </source>
</evidence>
<comment type="catalytic activity">
    <reaction evidence="6">
        <text>cytidine(1402) in 16S rRNA + S-adenosyl-L-methionine = N(4)-methylcytidine(1402) in 16S rRNA + S-adenosyl-L-homocysteine + H(+)</text>
        <dbReference type="Rhea" id="RHEA:42928"/>
        <dbReference type="Rhea" id="RHEA-COMP:10286"/>
        <dbReference type="Rhea" id="RHEA-COMP:10287"/>
        <dbReference type="ChEBI" id="CHEBI:15378"/>
        <dbReference type="ChEBI" id="CHEBI:57856"/>
        <dbReference type="ChEBI" id="CHEBI:59789"/>
        <dbReference type="ChEBI" id="CHEBI:74506"/>
        <dbReference type="ChEBI" id="CHEBI:82748"/>
        <dbReference type="EC" id="2.1.1.199"/>
    </reaction>
</comment>
<evidence type="ECO:0000256" key="2">
    <source>
        <dbReference type="ARBA" id="ARBA00022552"/>
    </source>
</evidence>
<reference evidence="8" key="1">
    <citation type="submission" date="2017-09" db="EMBL/GenBank/DDBJ databases">
        <title>Depth-based differentiation of microbial function through sediment-hosted aquifers and enrichment of novel symbionts in the deep terrestrial subsurface.</title>
        <authorList>
            <person name="Probst A.J."/>
            <person name="Ladd B."/>
            <person name="Jarett J.K."/>
            <person name="Geller-Mcgrath D.E."/>
            <person name="Sieber C.M.K."/>
            <person name="Emerson J.B."/>
            <person name="Anantharaman K."/>
            <person name="Thomas B.C."/>
            <person name="Malmstrom R."/>
            <person name="Stieglmeier M."/>
            <person name="Klingl A."/>
            <person name="Woyke T."/>
            <person name="Ryan C.M."/>
            <person name="Banfield J.F."/>
        </authorList>
    </citation>
    <scope>NUCLEOTIDE SEQUENCE [LARGE SCALE GENOMIC DNA]</scope>
</reference>
<gene>
    <name evidence="6" type="primary">rsmH</name>
    <name evidence="7" type="ORF">COS76_03655</name>
</gene>
<feature type="binding site" evidence="6">
    <location>
        <begin position="31"/>
        <end position="33"/>
    </location>
    <ligand>
        <name>S-adenosyl-L-methionine</name>
        <dbReference type="ChEBI" id="CHEBI:59789"/>
    </ligand>
</feature>
<comment type="subcellular location">
    <subcellularLocation>
        <location evidence="6">Cytoplasm</location>
    </subcellularLocation>
</comment>
<feature type="binding site" evidence="6">
    <location>
        <position position="51"/>
    </location>
    <ligand>
        <name>S-adenosyl-L-methionine</name>
        <dbReference type="ChEBI" id="CHEBI:59789"/>
    </ligand>
</feature>
<evidence type="ECO:0000256" key="3">
    <source>
        <dbReference type="ARBA" id="ARBA00022603"/>
    </source>
</evidence>
<dbReference type="InterPro" id="IPR002903">
    <property type="entry name" value="RsmH"/>
</dbReference>
<keyword evidence="6" id="KW-0963">Cytoplasm</keyword>
<evidence type="ECO:0000256" key="1">
    <source>
        <dbReference type="ARBA" id="ARBA00010396"/>
    </source>
</evidence>
<dbReference type="AlphaFoldDB" id="A0A2M7AWB9"/>
<dbReference type="PANTHER" id="PTHR11265">
    <property type="entry name" value="S-ADENOSYL-METHYLTRANSFERASE MRAW"/>
    <property type="match status" value="1"/>
</dbReference>
<dbReference type="Gene3D" id="3.40.50.150">
    <property type="entry name" value="Vaccinia Virus protein VP39"/>
    <property type="match status" value="1"/>
</dbReference>
<evidence type="ECO:0000256" key="4">
    <source>
        <dbReference type="ARBA" id="ARBA00022679"/>
    </source>
</evidence>
<proteinExistence type="inferred from homology"/>
<dbReference type="NCBIfam" id="TIGR00006">
    <property type="entry name" value="16S rRNA (cytosine(1402)-N(4))-methyltransferase RsmH"/>
    <property type="match status" value="1"/>
</dbReference>
<accession>A0A2M7AWB9</accession>
<dbReference type="InterPro" id="IPR023397">
    <property type="entry name" value="SAM-dep_MeTrfase_MraW_recog"/>
</dbReference>
<comment type="caution">
    <text evidence="7">The sequence shown here is derived from an EMBL/GenBank/DDBJ whole genome shotgun (WGS) entry which is preliminary data.</text>
</comment>
<protein>
    <recommendedName>
        <fullName evidence="6">Ribosomal RNA small subunit methyltransferase H</fullName>
        <ecNumber evidence="6">2.1.1.199</ecNumber>
    </recommendedName>
    <alternativeName>
        <fullName evidence="6">16S rRNA m(4)C1402 methyltransferase</fullName>
    </alternativeName>
    <alternativeName>
        <fullName evidence="6">rRNA (cytosine-N(4)-)-methyltransferase RsmH</fullName>
    </alternativeName>
</protein>
<comment type="function">
    <text evidence="6">Specifically methylates the N4 position of cytidine in position 1402 (C1402) of 16S rRNA.</text>
</comment>
<dbReference type="HAMAP" id="MF_01007">
    <property type="entry name" value="16SrRNA_methyltr_H"/>
    <property type="match status" value="1"/>
</dbReference>
<keyword evidence="4 6" id="KW-0808">Transferase</keyword>
<evidence type="ECO:0000256" key="6">
    <source>
        <dbReference type="HAMAP-Rule" id="MF_01007"/>
    </source>
</evidence>
<comment type="similarity">
    <text evidence="1 6">Belongs to the methyltransferase superfamily. RsmH family.</text>
</comment>
<dbReference type="Pfam" id="PF01795">
    <property type="entry name" value="Methyltransf_5"/>
    <property type="match status" value="1"/>
</dbReference>
<dbReference type="GO" id="GO:0070475">
    <property type="term" value="P:rRNA base methylation"/>
    <property type="evidence" value="ECO:0007669"/>
    <property type="project" value="UniProtKB-UniRule"/>
</dbReference>
<dbReference type="Proteomes" id="UP000228775">
    <property type="component" value="Unassembled WGS sequence"/>
</dbReference>
<sequence length="290" mass="32996">MIHIPVLLQEVLRYLDPKSGENFIDATFGFGGHGFAILEAIRPSGKLLGVEVDPKIYQSTQSSKRLIMVNDSYVNLREVVRKYNFQNVNGILFDLGFSSWHIDQSGRGFSFLRDEPLGLNYGLGDDQITAEQIINQWPEQEIAKILRDFGEERFASRIGSFIATARRQKVIKTTFELVEIIKQAIPRRFQHQKIHPATRTFQALRIAVNDELNNLKKGLVAAMEILSPGGRLAVISFHSLEDRIVKHFFRQQKEIGNLEILTKKPVCPTDAEIAQNPRSRSAKLRVARMI</sequence>
<dbReference type="InterPro" id="IPR029063">
    <property type="entry name" value="SAM-dependent_MTases_sf"/>
</dbReference>
<dbReference type="EC" id="2.1.1.199" evidence="6"/>
<evidence type="ECO:0000256" key="5">
    <source>
        <dbReference type="ARBA" id="ARBA00022691"/>
    </source>
</evidence>
<feature type="binding site" evidence="6">
    <location>
        <position position="94"/>
    </location>
    <ligand>
        <name>S-adenosyl-L-methionine</name>
        <dbReference type="ChEBI" id="CHEBI:59789"/>
    </ligand>
</feature>